<keyword evidence="3 6" id="KW-0812">Transmembrane</keyword>
<comment type="caution">
    <text evidence="7">The sequence shown here is derived from an EMBL/GenBank/DDBJ whole genome shotgun (WGS) entry which is preliminary data.</text>
</comment>
<feature type="transmembrane region" description="Helical" evidence="6">
    <location>
        <begin position="46"/>
        <end position="62"/>
    </location>
</feature>
<keyword evidence="5 6" id="KW-0472">Membrane</keyword>
<protein>
    <submittedName>
        <fullName evidence="7">Membrane protein</fullName>
    </submittedName>
</protein>
<dbReference type="PANTHER" id="PTHR43461">
    <property type="entry name" value="TRANSMEMBRANE PROTEIN 256"/>
    <property type="match status" value="1"/>
</dbReference>
<comment type="similarity">
    <text evidence="2">Belongs to the UPF0382 family.</text>
</comment>
<dbReference type="AlphaFoldDB" id="A0A918K2V2"/>
<dbReference type="InterPro" id="IPR006696">
    <property type="entry name" value="DUF423"/>
</dbReference>
<organism evidence="7 8">
    <name type="scientific">Saccharospirillum salsuginis</name>
    <dbReference type="NCBI Taxonomy" id="418750"/>
    <lineage>
        <taxon>Bacteria</taxon>
        <taxon>Pseudomonadati</taxon>
        <taxon>Pseudomonadota</taxon>
        <taxon>Gammaproteobacteria</taxon>
        <taxon>Oceanospirillales</taxon>
        <taxon>Saccharospirillaceae</taxon>
        <taxon>Saccharospirillum</taxon>
    </lineage>
</organism>
<gene>
    <name evidence="7" type="ORF">GCM10007392_06360</name>
</gene>
<evidence type="ECO:0000256" key="6">
    <source>
        <dbReference type="SAM" id="Phobius"/>
    </source>
</evidence>
<feature type="transmembrane region" description="Helical" evidence="6">
    <location>
        <begin position="98"/>
        <end position="119"/>
    </location>
</feature>
<sequence length="125" mass="13105">MQHTSRVVPIAAVILLLGVALGAFGSHALADRVIPARLDTWDTAVLYQLVHGLGLLLVALLGRQPGMPSLALPAWSLGLGVLFFSGSLYGLVLLNQPLLGAVTPLGGVLFLIGWGSLAWQCWRAG</sequence>
<dbReference type="EMBL" id="BMXR01000001">
    <property type="protein sequence ID" value="GGX42141.1"/>
    <property type="molecule type" value="Genomic_DNA"/>
</dbReference>
<evidence type="ECO:0000313" key="8">
    <source>
        <dbReference type="Proteomes" id="UP000626148"/>
    </source>
</evidence>
<evidence type="ECO:0000256" key="4">
    <source>
        <dbReference type="ARBA" id="ARBA00022989"/>
    </source>
</evidence>
<dbReference type="PANTHER" id="PTHR43461:SF1">
    <property type="entry name" value="TRANSMEMBRANE PROTEIN 256"/>
    <property type="match status" value="1"/>
</dbReference>
<reference evidence="7" key="2">
    <citation type="submission" date="2020-09" db="EMBL/GenBank/DDBJ databases">
        <authorList>
            <person name="Sun Q."/>
            <person name="Kim S."/>
        </authorList>
    </citation>
    <scope>NUCLEOTIDE SEQUENCE</scope>
    <source>
        <strain evidence="7">KCTC 22169</strain>
    </source>
</reference>
<proteinExistence type="inferred from homology"/>
<dbReference type="GO" id="GO:0016020">
    <property type="term" value="C:membrane"/>
    <property type="evidence" value="ECO:0007669"/>
    <property type="project" value="UniProtKB-SubCell"/>
</dbReference>
<comment type="subcellular location">
    <subcellularLocation>
        <location evidence="1">Membrane</location>
        <topology evidence="1">Multi-pass membrane protein</topology>
    </subcellularLocation>
</comment>
<dbReference type="Proteomes" id="UP000626148">
    <property type="component" value="Unassembled WGS sequence"/>
</dbReference>
<accession>A0A918K2V2</accession>
<feature type="transmembrane region" description="Helical" evidence="6">
    <location>
        <begin position="74"/>
        <end position="92"/>
    </location>
</feature>
<keyword evidence="8" id="KW-1185">Reference proteome</keyword>
<evidence type="ECO:0000313" key="7">
    <source>
        <dbReference type="EMBL" id="GGX42141.1"/>
    </source>
</evidence>
<evidence type="ECO:0000256" key="3">
    <source>
        <dbReference type="ARBA" id="ARBA00022692"/>
    </source>
</evidence>
<reference evidence="7" key="1">
    <citation type="journal article" date="2014" name="Int. J. Syst. Evol. Microbiol.">
        <title>Complete genome sequence of Corynebacterium casei LMG S-19264T (=DSM 44701T), isolated from a smear-ripened cheese.</title>
        <authorList>
            <consortium name="US DOE Joint Genome Institute (JGI-PGF)"/>
            <person name="Walter F."/>
            <person name="Albersmeier A."/>
            <person name="Kalinowski J."/>
            <person name="Ruckert C."/>
        </authorList>
    </citation>
    <scope>NUCLEOTIDE SEQUENCE</scope>
    <source>
        <strain evidence="7">KCTC 22169</strain>
    </source>
</reference>
<keyword evidence="4 6" id="KW-1133">Transmembrane helix</keyword>
<evidence type="ECO:0000256" key="2">
    <source>
        <dbReference type="ARBA" id="ARBA00009694"/>
    </source>
</evidence>
<evidence type="ECO:0000256" key="5">
    <source>
        <dbReference type="ARBA" id="ARBA00023136"/>
    </source>
</evidence>
<dbReference type="Pfam" id="PF04241">
    <property type="entry name" value="DUF423"/>
    <property type="match status" value="1"/>
</dbReference>
<evidence type="ECO:0000256" key="1">
    <source>
        <dbReference type="ARBA" id="ARBA00004141"/>
    </source>
</evidence>
<name>A0A918K2V2_9GAMM</name>